<proteinExistence type="predicted"/>
<dbReference type="Gene3D" id="3.90.79.10">
    <property type="entry name" value="Nucleoside Triphosphate Pyrophosphohydrolase"/>
    <property type="match status" value="1"/>
</dbReference>
<dbReference type="PROSITE" id="PS51462">
    <property type="entry name" value="NUDIX"/>
    <property type="match status" value="1"/>
</dbReference>
<reference evidence="6" key="1">
    <citation type="submission" date="2016-01" db="EMBL/GenBank/DDBJ databases">
        <authorList>
            <person name="Mitreva M."/>
            <person name="Pepin K.H."/>
            <person name="Mihindukulasuriya K.A."/>
            <person name="Fulton R."/>
            <person name="Fronick C."/>
            <person name="O'Laughlin M."/>
            <person name="Miner T."/>
            <person name="Herter B."/>
            <person name="Rosa B.A."/>
            <person name="Cordes M."/>
            <person name="Tomlinson C."/>
            <person name="Wollam A."/>
            <person name="Palsikar V.B."/>
            <person name="Mardis E.R."/>
            <person name="Wilson R.K."/>
        </authorList>
    </citation>
    <scope>NUCLEOTIDE SEQUENCE [LARGE SCALE GENOMIC DNA]</scope>
    <source>
        <strain evidence="6">DNF00896</strain>
    </source>
</reference>
<dbReference type="RefSeq" id="WP_082749818.1">
    <property type="nucleotide sequence ID" value="NZ_KQ959812.1"/>
</dbReference>
<evidence type="ECO:0000313" key="6">
    <source>
        <dbReference type="Proteomes" id="UP000070394"/>
    </source>
</evidence>
<evidence type="ECO:0000256" key="3">
    <source>
        <dbReference type="SAM" id="MobiDB-lite"/>
    </source>
</evidence>
<evidence type="ECO:0000259" key="4">
    <source>
        <dbReference type="PROSITE" id="PS51462"/>
    </source>
</evidence>
<dbReference type="PATRIC" id="fig|467210.3.peg.1190"/>
<evidence type="ECO:0000256" key="2">
    <source>
        <dbReference type="ARBA" id="ARBA00022801"/>
    </source>
</evidence>
<feature type="compositionally biased region" description="Basic and acidic residues" evidence="3">
    <location>
        <begin position="718"/>
        <end position="747"/>
    </location>
</feature>
<dbReference type="PANTHER" id="PTHR43046:SF14">
    <property type="entry name" value="MUTT_NUDIX FAMILY PROTEIN"/>
    <property type="match status" value="1"/>
</dbReference>
<dbReference type="Proteomes" id="UP000070394">
    <property type="component" value="Unassembled WGS sequence"/>
</dbReference>
<dbReference type="PANTHER" id="PTHR43046">
    <property type="entry name" value="GDP-MANNOSE MANNOSYL HYDROLASE"/>
    <property type="match status" value="1"/>
</dbReference>
<dbReference type="PROSITE" id="PS00893">
    <property type="entry name" value="NUDIX_BOX"/>
    <property type="match status" value="1"/>
</dbReference>
<evidence type="ECO:0000313" key="5">
    <source>
        <dbReference type="EMBL" id="KXB58162.1"/>
    </source>
</evidence>
<dbReference type="OrthoDB" id="2019396at2"/>
<sequence>MYDRKEEQLEGRKKDKLNDINRSRRGSAIIDGKQDNLRQDGYTNLLNKYGTAQDNSMAYSYEQEPITADMELVRLYEGNGLFSKIIDRPAEEAVKHGLDIDYGDDSIAEYVEERLDELDFEEKFATAEKWARLYGGALIVMLCDDGGSLEEPLDYDKVRTIEELRVFERAIVQEDYQGLYQSKMIFSNSDLPIGQPEFYHINSIYGSFTVHYTRCLIFRNGRLPEQTTNSIYRHWGMPEHVKIKQALRECMTSHSNGTKLLERSVQAIYKMKNLATLLSSDEGEGKVLQRLQVIDMARGILNSMAIDAEGEDYDFKTLQMAGVKDVIDTTCNMLSAVTNIPQTILFGRSPAGMNATGDSDLENYYNMVENIQKQNMKKNIRTLIDLILKQGFLEGEIQYIPKFKVKFSALWSLSDTEKADIEQKKAQTEQIKAQLAQAYIDAGVLDPSEVRKSLAINGDFNIEELIDEDDIELPEDNGNESTQQNKEKNIDDFDFQINSKIQEDGSCNAVAVLVIKDGKILCAKRNDSEFLCGPGGHIEEGEQPEEAAIREAQEEFNIVPLNILPLGTYKCTTGLYCNSKLYFTDQFKGIPKADGIEMVDARWLSLEELKDELLFPPFAESICILENLLKNKLTKDFNMGSLNVDNIDGGEGSGNFGHKGVKGQQGGSAKQGGGSKNSSSSSENKESNKKAKKSKKSGSKESSSGEENKSQTRKTKKEKPEKEGSGNKESLIKKNVEEKPQKEKTTVSEEPEEEKAEKTTALPKPSARGKNIPCKGFASKDLLAGHFSDHGKELKCKTEDEYLEKAKDFISKECGGDIDGYVTKNGEICRFNIKTGEYGKGIPGGIIRTYFIAKYSEKTGQSNLDIANKYFYRLKEREGVEDEET</sequence>
<dbReference type="SUPFAM" id="SSF55811">
    <property type="entry name" value="Nudix"/>
    <property type="match status" value="1"/>
</dbReference>
<dbReference type="Pfam" id="PF06381">
    <property type="entry name" value="Phage_portal_3"/>
    <property type="match status" value="1"/>
</dbReference>
<protein>
    <submittedName>
        <fullName evidence="5">Phage-associated protein, HI1409 family</fullName>
    </submittedName>
</protein>
<organism evidence="5 6">
    <name type="scientific">Lachnoanaerobaculum saburreum</name>
    <dbReference type="NCBI Taxonomy" id="467210"/>
    <lineage>
        <taxon>Bacteria</taxon>
        <taxon>Bacillati</taxon>
        <taxon>Bacillota</taxon>
        <taxon>Clostridia</taxon>
        <taxon>Lachnospirales</taxon>
        <taxon>Lachnospiraceae</taxon>
        <taxon>Lachnoanaerobaculum</taxon>
    </lineage>
</organism>
<gene>
    <name evidence="5" type="ORF">HMPREF1866_01201</name>
</gene>
<comment type="caution">
    <text evidence="5">The sequence shown here is derived from an EMBL/GenBank/DDBJ whole genome shotgun (WGS) entry which is preliminary data.</text>
</comment>
<dbReference type="InterPro" id="IPR000086">
    <property type="entry name" value="NUDIX_hydrolase_dom"/>
</dbReference>
<feature type="domain" description="Nudix hydrolase" evidence="4">
    <location>
        <begin position="505"/>
        <end position="626"/>
    </location>
</feature>
<dbReference type="InterPro" id="IPR024459">
    <property type="entry name" value="Acb1-like_N"/>
</dbReference>
<feature type="region of interest" description="Disordered" evidence="3">
    <location>
        <begin position="653"/>
        <end position="771"/>
    </location>
</feature>
<dbReference type="AlphaFoldDB" id="A0A133ZRY4"/>
<comment type="cofactor">
    <cofactor evidence="1">
        <name>Mg(2+)</name>
        <dbReference type="ChEBI" id="CHEBI:18420"/>
    </cofactor>
</comment>
<feature type="compositionally biased region" description="Gly residues" evidence="3">
    <location>
        <begin position="653"/>
        <end position="675"/>
    </location>
</feature>
<dbReference type="GO" id="GO:0016787">
    <property type="term" value="F:hydrolase activity"/>
    <property type="evidence" value="ECO:0007669"/>
    <property type="project" value="UniProtKB-KW"/>
</dbReference>
<dbReference type="STRING" id="467210.HMPREF1866_01201"/>
<evidence type="ECO:0000256" key="1">
    <source>
        <dbReference type="ARBA" id="ARBA00001946"/>
    </source>
</evidence>
<dbReference type="InterPro" id="IPR015797">
    <property type="entry name" value="NUDIX_hydrolase-like_dom_sf"/>
</dbReference>
<dbReference type="InterPro" id="IPR020084">
    <property type="entry name" value="NUDIX_hydrolase_CS"/>
</dbReference>
<name>A0A133ZRY4_9FIRM</name>
<keyword evidence="6" id="KW-1185">Reference proteome</keyword>
<keyword evidence="2" id="KW-0378">Hydrolase</keyword>
<dbReference type="Pfam" id="PF00293">
    <property type="entry name" value="NUDIX"/>
    <property type="match status" value="1"/>
</dbReference>
<dbReference type="EMBL" id="LSDA01000063">
    <property type="protein sequence ID" value="KXB58162.1"/>
    <property type="molecule type" value="Genomic_DNA"/>
</dbReference>
<accession>A0A133ZRY4</accession>